<dbReference type="InterPro" id="IPR000700">
    <property type="entry name" value="PAS-assoc_C"/>
</dbReference>
<dbReference type="InterPro" id="IPR013656">
    <property type="entry name" value="PAS_4"/>
</dbReference>
<keyword evidence="11" id="KW-0843">Virulence</keyword>
<dbReference type="PANTHER" id="PTHR41523:SF8">
    <property type="entry name" value="ETHYLENE RESPONSE SENSOR PROTEIN"/>
    <property type="match status" value="1"/>
</dbReference>
<dbReference type="InterPro" id="IPR011102">
    <property type="entry name" value="Sig_transdc_His_kinase_HWE"/>
</dbReference>
<comment type="caution">
    <text evidence="15">The sequence shown here is derived from an EMBL/GenBank/DDBJ whole genome shotgun (WGS) entry which is preliminary data.</text>
</comment>
<dbReference type="InterPro" id="IPR000014">
    <property type="entry name" value="PAS"/>
</dbReference>
<dbReference type="SMART" id="SM00911">
    <property type="entry name" value="HWE_HK"/>
    <property type="match status" value="1"/>
</dbReference>
<accession>A0ABU4A1D0</accession>
<dbReference type="EMBL" id="JAPTHD010000013">
    <property type="protein sequence ID" value="MDV5825596.1"/>
    <property type="molecule type" value="Genomic_DNA"/>
</dbReference>
<comment type="catalytic activity">
    <reaction evidence="1">
        <text>ATP + protein L-histidine = ADP + protein N-phospho-L-histidine.</text>
        <dbReference type="EC" id="2.7.13.3"/>
    </reaction>
</comment>
<dbReference type="Gene3D" id="3.40.50.2300">
    <property type="match status" value="2"/>
</dbReference>
<dbReference type="NCBIfam" id="TIGR00229">
    <property type="entry name" value="sensory_box"/>
    <property type="match status" value="1"/>
</dbReference>
<evidence type="ECO:0000256" key="7">
    <source>
        <dbReference type="ARBA" id="ARBA00022737"/>
    </source>
</evidence>
<dbReference type="Pfam" id="PF07536">
    <property type="entry name" value="HWE_HK"/>
    <property type="match status" value="1"/>
</dbReference>
<evidence type="ECO:0000256" key="1">
    <source>
        <dbReference type="ARBA" id="ARBA00000085"/>
    </source>
</evidence>
<evidence type="ECO:0000256" key="5">
    <source>
        <dbReference type="ARBA" id="ARBA00022643"/>
    </source>
</evidence>
<name>A0ABU4A1D0_9SPHN</name>
<feature type="modified residue" description="4-aspartylphosphate" evidence="12">
    <location>
        <position position="60"/>
    </location>
</feature>
<evidence type="ECO:0000259" key="14">
    <source>
        <dbReference type="PROSITE" id="PS50113"/>
    </source>
</evidence>
<feature type="domain" description="Response regulatory" evidence="13">
    <location>
        <begin position="11"/>
        <end position="128"/>
    </location>
</feature>
<keyword evidence="5" id="KW-0288">FMN</keyword>
<dbReference type="PROSITE" id="PS50110">
    <property type="entry name" value="RESPONSE_REGULATORY"/>
    <property type="match status" value="2"/>
</dbReference>
<keyword evidence="4" id="KW-0285">Flavoprotein</keyword>
<evidence type="ECO:0000256" key="10">
    <source>
        <dbReference type="ARBA" id="ARBA00022840"/>
    </source>
</evidence>
<proteinExistence type="predicted"/>
<dbReference type="InterPro" id="IPR001789">
    <property type="entry name" value="Sig_transdc_resp-reg_receiver"/>
</dbReference>
<keyword evidence="7" id="KW-0677">Repeat</keyword>
<feature type="domain" description="Response regulatory" evidence="13">
    <location>
        <begin position="504"/>
        <end position="614"/>
    </location>
</feature>
<dbReference type="Pfam" id="PF08448">
    <property type="entry name" value="PAS_4"/>
    <property type="match status" value="1"/>
</dbReference>
<dbReference type="Pfam" id="PF00072">
    <property type="entry name" value="Response_reg"/>
    <property type="match status" value="1"/>
</dbReference>
<dbReference type="InterPro" id="IPR036890">
    <property type="entry name" value="HATPase_C_sf"/>
</dbReference>
<sequence>MSFMSEEAPVNFLLVDDVPQNLEALEALLAHEGLRLFKAHSGAQALELMLEHDFALALLDVQMPEMDGFELAEIMRSTERTRAIPIIFLTAVATDELRRFRGYEAGAVDYLLKPIDTRMLRSKTDVFYELSRQRQILARQRDELRDTADRLATTLNRLTAHRDNSPLAIVEFEPDLRLISWTRGAERLFGWSPDAVLGRHAGTIGWMDVETAGAVTRHVAALTVGGEHRDMQVHSVRRADGMLLECEFYYSLLLDRSGKPVSVSAQILDVTERRRAEETQHLLIGELNHRVKNTLASVQAIAFQTLKGAPSPAEFADKFTGRLQALAQAHSLLSRQTWQSASLSQLVQDQLDLGTIDEGRCSVSGPAVELPPNLALHLALVLHELGTNAAKYGALSNSEGHVFIDWRLQDGRLLLNWRESGGPPVTPPSRKGFGSVLVERSLLGEGGVVNADFRPEGVQWQFDLPWSPSALDPVEQRPAVAPVAVEAPIYGERLNSHITLEGLDFLVVEDEPLIAFELSDVLADAGARVVGTPSTLDEAANAVATLAFDAAILDGNLQGAAVDTIAEALARRGIPFLFLSGYGPEHLPVAFNSRPLLNKPFDRSNLLSKLRHLVATELPQPSPGRAALN</sequence>
<dbReference type="SUPFAM" id="SSF55785">
    <property type="entry name" value="PYP-like sensor domain (PAS domain)"/>
    <property type="match status" value="1"/>
</dbReference>
<evidence type="ECO:0000256" key="4">
    <source>
        <dbReference type="ARBA" id="ARBA00022630"/>
    </source>
</evidence>
<dbReference type="Gene3D" id="3.30.450.20">
    <property type="entry name" value="PAS domain"/>
    <property type="match status" value="1"/>
</dbReference>
<evidence type="ECO:0000256" key="11">
    <source>
        <dbReference type="ARBA" id="ARBA00023026"/>
    </source>
</evidence>
<feature type="domain" description="PAC" evidence="14">
    <location>
        <begin position="229"/>
        <end position="282"/>
    </location>
</feature>
<evidence type="ECO:0000256" key="8">
    <source>
        <dbReference type="ARBA" id="ARBA00022741"/>
    </source>
</evidence>
<evidence type="ECO:0000313" key="16">
    <source>
        <dbReference type="Proteomes" id="UP001185984"/>
    </source>
</evidence>
<organism evidence="15 16">
    <name type="scientific">Sphingobium naphthae</name>
    <dbReference type="NCBI Taxonomy" id="1886786"/>
    <lineage>
        <taxon>Bacteria</taxon>
        <taxon>Pseudomonadati</taxon>
        <taxon>Pseudomonadota</taxon>
        <taxon>Alphaproteobacteria</taxon>
        <taxon>Sphingomonadales</taxon>
        <taxon>Sphingomonadaceae</taxon>
        <taxon>Sphingobium</taxon>
    </lineage>
</organism>
<dbReference type="Gene3D" id="3.30.565.10">
    <property type="entry name" value="Histidine kinase-like ATPase, C-terminal domain"/>
    <property type="match status" value="1"/>
</dbReference>
<keyword evidence="3 12" id="KW-0597">Phosphoprotein</keyword>
<keyword evidence="16" id="KW-1185">Reference proteome</keyword>
<keyword evidence="8" id="KW-0547">Nucleotide-binding</keyword>
<dbReference type="PANTHER" id="PTHR41523">
    <property type="entry name" value="TWO-COMPONENT SYSTEM SENSOR PROTEIN"/>
    <property type="match status" value="1"/>
</dbReference>
<dbReference type="InterPro" id="IPR011006">
    <property type="entry name" value="CheY-like_superfamily"/>
</dbReference>
<feature type="modified residue" description="4-aspartylphosphate" evidence="12">
    <location>
        <position position="554"/>
    </location>
</feature>
<evidence type="ECO:0000256" key="3">
    <source>
        <dbReference type="ARBA" id="ARBA00022553"/>
    </source>
</evidence>
<dbReference type="SMART" id="SM00448">
    <property type="entry name" value="REC"/>
    <property type="match status" value="2"/>
</dbReference>
<evidence type="ECO:0000256" key="12">
    <source>
        <dbReference type="PROSITE-ProRule" id="PRU00169"/>
    </source>
</evidence>
<evidence type="ECO:0000256" key="6">
    <source>
        <dbReference type="ARBA" id="ARBA00022679"/>
    </source>
</evidence>
<evidence type="ECO:0000256" key="2">
    <source>
        <dbReference type="ARBA" id="ARBA00012438"/>
    </source>
</evidence>
<evidence type="ECO:0000313" key="15">
    <source>
        <dbReference type="EMBL" id="MDV5825596.1"/>
    </source>
</evidence>
<keyword evidence="6" id="KW-0808">Transferase</keyword>
<evidence type="ECO:0000256" key="9">
    <source>
        <dbReference type="ARBA" id="ARBA00022777"/>
    </source>
</evidence>
<dbReference type="Proteomes" id="UP001185984">
    <property type="component" value="Unassembled WGS sequence"/>
</dbReference>
<keyword evidence="10" id="KW-0067">ATP-binding</keyword>
<dbReference type="InterPro" id="IPR035965">
    <property type="entry name" value="PAS-like_dom_sf"/>
</dbReference>
<evidence type="ECO:0000259" key="13">
    <source>
        <dbReference type="PROSITE" id="PS50110"/>
    </source>
</evidence>
<gene>
    <name evidence="15" type="ORF">O0R41_18480</name>
</gene>
<dbReference type="EC" id="2.7.13.3" evidence="2"/>
<dbReference type="PROSITE" id="PS50113">
    <property type="entry name" value="PAC"/>
    <property type="match status" value="1"/>
</dbReference>
<keyword evidence="9" id="KW-0418">Kinase</keyword>
<dbReference type="SUPFAM" id="SSF52172">
    <property type="entry name" value="CheY-like"/>
    <property type="match status" value="2"/>
</dbReference>
<reference evidence="16" key="1">
    <citation type="journal article" date="2022" name="J Environ Chem Eng">
        <title>Biodegradation of petroleum oil using a constructed nonpathogenic and heavy metal-tolerant bacterial consortium isolated from marine sponges.</title>
        <authorList>
            <person name="Dechsakulwatana C."/>
            <person name="Rungsihiranrut A."/>
            <person name="Muangchinda C."/>
            <person name="Ningthoujam R."/>
            <person name="Klankeo P."/>
            <person name="Pinyakong O."/>
        </authorList>
    </citation>
    <scope>NUCLEOTIDE SEQUENCE [LARGE SCALE GENOMIC DNA]</scope>
    <source>
        <strain evidence="16">MO2-4</strain>
    </source>
</reference>
<protein>
    <recommendedName>
        <fullName evidence="2">histidine kinase</fullName>
        <ecNumber evidence="2">2.7.13.3</ecNumber>
    </recommendedName>
</protein>